<dbReference type="SUPFAM" id="SSF53474">
    <property type="entry name" value="alpha/beta-Hydrolases"/>
    <property type="match status" value="1"/>
</dbReference>
<sequence>MTFLKASALLSVARLAACAAPNLPALGSDVTILSNNDLYSSHTTRTTGALLVNTAFCQKDAAARCTSFAETLWDPSAEDFNLGLDRSLAYQVYQGNYGKSQLFWVASDRKACQAIDAKGKTKLVSCSQKLPALCTQSAPIPNATFTDTSARFQVAQKVGKQTLTGYRDFYNWRFFGVRFAPQPERFSYSTVYDGEGSAESLESGTECVQAPGVGSEDCLFLNVWTPYLPSQKTAPATKKLKAVMFYMVGGGFVGGSASVDDLGNMASRGDVVVISINYRMANLGFLALDDGVTNGNYGIQDAITALEWVKRNVKAFGGDPSRITVFGSSAGASLVRALLASPKAKGLFEAGIMQSNPAGALANGPYSELQSIQQVSSTVGAAVLNETSCSEAADKLACLRAYDPIELNNLAAVANYPVVDGTYLTTPRLEVTGGGYAAHVPVMNGGNRDELAVLGLYLPITDPTEAILGLGAALGFNTTAAAAPGIFPLPPGANTAGNIFNITSRILTDVALRCGEQAMVASAVKHGVFPKAYAFTFNRTYQPVGFGGDECRAPLTTEHPAGDANAEYYKCHAGELQFVFGNILHDGLVDRDGGDVPFAQLVVDYWTSFARTQDPNPDAGYLAARGYVQTLRQVKEFGRWRELTGDGNEVRMLQLGGRNIHYIDDGPQCASLGYPIDYYETLS</sequence>
<dbReference type="RefSeq" id="XP_059319610.1">
    <property type="nucleotide sequence ID" value="XM_059463745.1"/>
</dbReference>
<evidence type="ECO:0000313" key="6">
    <source>
        <dbReference type="Proteomes" id="UP000091956"/>
    </source>
</evidence>
<gene>
    <name evidence="5" type="ORF">VE01_05905</name>
</gene>
<dbReference type="InterPro" id="IPR019819">
    <property type="entry name" value="Carboxylesterase_B_CS"/>
</dbReference>
<dbReference type="PANTHER" id="PTHR43142:SF3">
    <property type="entry name" value="PUTATIVE (AFU_ORTHOLOGUE AFUA_3G09070)-RELATED"/>
    <property type="match status" value="1"/>
</dbReference>
<dbReference type="InterPro" id="IPR019826">
    <property type="entry name" value="Carboxylesterase_B_AS"/>
</dbReference>
<keyword evidence="2 3" id="KW-0378">Hydrolase</keyword>
<accession>A0A1B8GIB8</accession>
<feature type="signal peptide" evidence="3">
    <location>
        <begin position="1"/>
        <end position="18"/>
    </location>
</feature>
<dbReference type="Gene3D" id="3.40.50.1820">
    <property type="entry name" value="alpha/beta hydrolase"/>
    <property type="match status" value="1"/>
</dbReference>
<dbReference type="GeneID" id="28839291"/>
<name>A0A1B8GIB8_9PEZI</name>
<protein>
    <recommendedName>
        <fullName evidence="3">Carboxylic ester hydrolase</fullName>
        <ecNumber evidence="3">3.1.1.-</ecNumber>
    </recommendedName>
</protein>
<dbReference type="EC" id="3.1.1.-" evidence="3"/>
<feature type="domain" description="Carboxylesterase type B" evidence="4">
    <location>
        <begin position="502"/>
        <end position="623"/>
    </location>
</feature>
<comment type="similarity">
    <text evidence="1 3">Belongs to the type-B carboxylesterase/lipase family.</text>
</comment>
<reference evidence="6" key="2">
    <citation type="journal article" date="2018" name="Nat. Commun.">
        <title>Extreme sensitivity to ultraviolet light in the fungal pathogen causing white-nose syndrome of bats.</title>
        <authorList>
            <person name="Palmer J.M."/>
            <person name="Drees K.P."/>
            <person name="Foster J.T."/>
            <person name="Lindner D.L."/>
        </authorList>
    </citation>
    <scope>NUCLEOTIDE SEQUENCE [LARGE SCALE GENOMIC DNA]</scope>
    <source>
        <strain evidence="6">UAMH 10579</strain>
    </source>
</reference>
<dbReference type="InterPro" id="IPR002018">
    <property type="entry name" value="CarbesteraseB"/>
</dbReference>
<evidence type="ECO:0000259" key="4">
    <source>
        <dbReference type="Pfam" id="PF00135"/>
    </source>
</evidence>
<dbReference type="PANTHER" id="PTHR43142">
    <property type="entry name" value="CARBOXYLIC ESTER HYDROLASE"/>
    <property type="match status" value="1"/>
</dbReference>
<dbReference type="EMBL" id="KV460234">
    <property type="protein sequence ID" value="OBT95564.2"/>
    <property type="molecule type" value="Genomic_DNA"/>
</dbReference>
<feature type="chain" id="PRO_5015022515" description="Carboxylic ester hydrolase" evidence="3">
    <location>
        <begin position="19"/>
        <end position="683"/>
    </location>
</feature>
<dbReference type="ESTHER" id="9pezi-a0a094glz6">
    <property type="family name" value="Fungal_carboxylesterase_lipase"/>
</dbReference>
<keyword evidence="6" id="KW-1185">Reference proteome</keyword>
<dbReference type="GO" id="GO:0016787">
    <property type="term" value="F:hydrolase activity"/>
    <property type="evidence" value="ECO:0007669"/>
    <property type="project" value="UniProtKB-KW"/>
</dbReference>
<evidence type="ECO:0000256" key="3">
    <source>
        <dbReference type="RuleBase" id="RU361235"/>
    </source>
</evidence>
<keyword evidence="3" id="KW-0732">Signal</keyword>
<dbReference type="STRING" id="342668.A0A1B8GIB8"/>
<evidence type="ECO:0000256" key="2">
    <source>
        <dbReference type="ARBA" id="ARBA00022801"/>
    </source>
</evidence>
<proteinExistence type="inferred from homology"/>
<feature type="domain" description="Carboxylesterase type B" evidence="4">
    <location>
        <begin position="204"/>
        <end position="454"/>
    </location>
</feature>
<evidence type="ECO:0000256" key="1">
    <source>
        <dbReference type="ARBA" id="ARBA00005964"/>
    </source>
</evidence>
<dbReference type="AlphaFoldDB" id="A0A1B8GIB8"/>
<dbReference type="PROSITE" id="PS00122">
    <property type="entry name" value="CARBOXYLESTERASE_B_1"/>
    <property type="match status" value="1"/>
</dbReference>
<dbReference type="Proteomes" id="UP000091956">
    <property type="component" value="Unassembled WGS sequence"/>
</dbReference>
<organism evidence="5 6">
    <name type="scientific">Pseudogymnoascus verrucosus</name>
    <dbReference type="NCBI Taxonomy" id="342668"/>
    <lineage>
        <taxon>Eukaryota</taxon>
        <taxon>Fungi</taxon>
        <taxon>Dikarya</taxon>
        <taxon>Ascomycota</taxon>
        <taxon>Pezizomycotina</taxon>
        <taxon>Leotiomycetes</taxon>
        <taxon>Thelebolales</taxon>
        <taxon>Thelebolaceae</taxon>
        <taxon>Pseudogymnoascus</taxon>
    </lineage>
</organism>
<reference evidence="5 6" key="1">
    <citation type="submission" date="2016-03" db="EMBL/GenBank/DDBJ databases">
        <title>Comparative genomics of Pseudogymnoascus destructans, the fungus causing white-nose syndrome of bats.</title>
        <authorList>
            <person name="Palmer J.M."/>
            <person name="Drees K.P."/>
            <person name="Foster J.T."/>
            <person name="Lindner D.L."/>
        </authorList>
    </citation>
    <scope>NUCLEOTIDE SEQUENCE [LARGE SCALE GENOMIC DNA]</scope>
    <source>
        <strain evidence="5 6">UAMH 10579</strain>
    </source>
</reference>
<dbReference type="Pfam" id="PF00135">
    <property type="entry name" value="COesterase"/>
    <property type="match status" value="2"/>
</dbReference>
<evidence type="ECO:0000313" key="5">
    <source>
        <dbReference type="EMBL" id="OBT95564.2"/>
    </source>
</evidence>
<dbReference type="InterPro" id="IPR029058">
    <property type="entry name" value="AB_hydrolase_fold"/>
</dbReference>
<dbReference type="PROSITE" id="PS00941">
    <property type="entry name" value="CARBOXYLESTERASE_B_2"/>
    <property type="match status" value="1"/>
</dbReference>